<dbReference type="STRING" id="436308.Nmar_1613"/>
<gene>
    <name evidence="2" type="ordered locus">Nmar_1613</name>
</gene>
<dbReference type="Gene3D" id="2.30.40.10">
    <property type="entry name" value="Urease, subunit C, domain 1"/>
    <property type="match status" value="1"/>
</dbReference>
<dbReference type="NCBIfam" id="NF005552">
    <property type="entry name" value="PRK07213.1"/>
    <property type="match status" value="1"/>
</dbReference>
<proteinExistence type="predicted"/>
<feature type="domain" description="Amidohydrolase-related" evidence="1">
    <location>
        <begin position="52"/>
        <end position="392"/>
    </location>
</feature>
<sequence length="396" mass="43849">MLIKNISLLLGKELEFVSKTNVQIQDGRFKRIQPNIKPSGKEDSIDCEDLLLIPGFINAHTHIGDSIGKDVTLESSVDKKIHPVFGAKSKILKNTPPENLSNFMKNTCHSMIRKGITTFVDFREGGLDGVILLKKTLSEIPIRSIILGRVNFYQNSTEIKKNLPIPKEKAKELPLILQKCDGIGVSGANENSTSTLNHYSKTSKIRAIHSAETKQSVSRSKKMTRKSEVIRALSMKPHFLIHMTHASNSDLHLAAKKTRGIVVCPRANSSLAEGIPDITLMQKAGCTLGLGTDNVMINSPDMFREMDYLWKVTMGIHKKRINPKEILKMATVNGGKILKKDIGVIETKKIADCIFLNKHALDLEPMHEPYASIVHRASESAIQAVMIGGKIVHGKI</sequence>
<dbReference type="InterPro" id="IPR006680">
    <property type="entry name" value="Amidohydro-rel"/>
</dbReference>
<dbReference type="GO" id="GO:0019239">
    <property type="term" value="F:deaminase activity"/>
    <property type="evidence" value="ECO:0000318"/>
    <property type="project" value="GO_Central"/>
</dbReference>
<dbReference type="Proteomes" id="UP000000792">
    <property type="component" value="Chromosome"/>
</dbReference>
<evidence type="ECO:0000313" key="2">
    <source>
        <dbReference type="EMBL" id="ABX13509.1"/>
    </source>
</evidence>
<dbReference type="HOGENOM" id="CLU_012358_1_0_2"/>
<dbReference type="PANTHER" id="PTHR43794:SF5">
    <property type="entry name" value="CHLOROHYDROLASE FAMILY PROTEIN"/>
    <property type="match status" value="1"/>
</dbReference>
<dbReference type="OrthoDB" id="42910at2157"/>
<dbReference type="GeneID" id="5773987"/>
<dbReference type="PANTHER" id="PTHR43794">
    <property type="entry name" value="AMINOHYDROLASE SSNA-RELATED"/>
    <property type="match status" value="1"/>
</dbReference>
<dbReference type="EnsemblBacteria" id="ABX13509">
    <property type="protein sequence ID" value="ABX13509"/>
    <property type="gene ID" value="Nmar_1613"/>
</dbReference>
<dbReference type="KEGG" id="nmr:Nmar_1613"/>
<dbReference type="RefSeq" id="WP_012215996.1">
    <property type="nucleotide sequence ID" value="NC_010085.1"/>
</dbReference>
<dbReference type="EMBL" id="CP000866">
    <property type="protein sequence ID" value="ABX13509.1"/>
    <property type="molecule type" value="Genomic_DNA"/>
</dbReference>
<dbReference type="eggNOG" id="arCOG00692">
    <property type="taxonomic scope" value="Archaea"/>
</dbReference>
<evidence type="ECO:0000313" key="3">
    <source>
        <dbReference type="Proteomes" id="UP000000792"/>
    </source>
</evidence>
<dbReference type="InterPro" id="IPR011059">
    <property type="entry name" value="Metal-dep_hydrolase_composite"/>
</dbReference>
<dbReference type="PhylomeDB" id="A9A631"/>
<protein>
    <submittedName>
        <fullName evidence="2">Amidohydrolase</fullName>
    </submittedName>
</protein>
<dbReference type="SUPFAM" id="SSF51338">
    <property type="entry name" value="Composite domain of metallo-dependent hydrolases"/>
    <property type="match status" value="1"/>
</dbReference>
<keyword evidence="3" id="KW-1185">Reference proteome</keyword>
<evidence type="ECO:0000259" key="1">
    <source>
        <dbReference type="Pfam" id="PF01979"/>
    </source>
</evidence>
<reference evidence="2 3" key="1">
    <citation type="journal article" date="2010" name="Proc. Natl. Acad. Sci. U.S.A.">
        <title>Nitrosopumilus maritimus genome reveals unique mechanisms for nitrification and autotrophy in globally distributed marine crenarchaea.</title>
        <authorList>
            <person name="Walker C.B."/>
            <person name="de la Torre J.R."/>
            <person name="Klotz M.G."/>
            <person name="Urakawa H."/>
            <person name="Pinel N."/>
            <person name="Arp D.J."/>
            <person name="Brochier-Armanet C."/>
            <person name="Chain P.S."/>
            <person name="Chan P.P."/>
            <person name="Gollabgir A."/>
            <person name="Hemp J."/>
            <person name="Hugler M."/>
            <person name="Karr E.A."/>
            <person name="Konneke M."/>
            <person name="Shin M."/>
            <person name="Lawton T.J."/>
            <person name="Lowe T."/>
            <person name="Martens-Habbena W."/>
            <person name="Sayavedra-Soto L.A."/>
            <person name="Lang D."/>
            <person name="Sievert S.M."/>
            <person name="Rosenzweig A.C."/>
            <person name="Manning G."/>
            <person name="Stahl D.A."/>
        </authorList>
    </citation>
    <scope>NUCLEOTIDE SEQUENCE [LARGE SCALE GENOMIC DNA]</scope>
    <source>
        <strain evidence="2 3">SCM1</strain>
    </source>
</reference>
<dbReference type="SUPFAM" id="SSF51556">
    <property type="entry name" value="Metallo-dependent hydrolases"/>
    <property type="match status" value="1"/>
</dbReference>
<dbReference type="InParanoid" id="A9A631"/>
<dbReference type="InterPro" id="IPR032466">
    <property type="entry name" value="Metal_Hydrolase"/>
</dbReference>
<dbReference type="Gene3D" id="3.20.20.140">
    <property type="entry name" value="Metal-dependent hydrolases"/>
    <property type="match status" value="1"/>
</dbReference>
<name>A9A631_NITMS</name>
<dbReference type="Pfam" id="PF01979">
    <property type="entry name" value="Amidohydro_1"/>
    <property type="match status" value="1"/>
</dbReference>
<organism evidence="2 3">
    <name type="scientific">Nitrosopumilus maritimus (strain SCM1)</name>
    <dbReference type="NCBI Taxonomy" id="436308"/>
    <lineage>
        <taxon>Archaea</taxon>
        <taxon>Nitrososphaerota</taxon>
        <taxon>Nitrososphaeria</taxon>
        <taxon>Nitrosopumilales</taxon>
        <taxon>Nitrosopumilaceae</taxon>
        <taxon>Nitrosopumilus</taxon>
    </lineage>
</organism>
<dbReference type="AlphaFoldDB" id="A9A631"/>
<accession>A9A631</accession>
<dbReference type="InterPro" id="IPR050287">
    <property type="entry name" value="MTA/SAH_deaminase"/>
</dbReference>